<gene>
    <name evidence="5" type="ORF">B0A66_03630</name>
</gene>
<dbReference type="EMBL" id="MUGW01000008">
    <property type="protein sequence ID" value="OXA95005.1"/>
    <property type="molecule type" value="Genomic_DNA"/>
</dbReference>
<evidence type="ECO:0000259" key="4">
    <source>
        <dbReference type="PROSITE" id="PS50977"/>
    </source>
</evidence>
<comment type="caution">
    <text evidence="5">The sequence shown here is derived from an EMBL/GenBank/DDBJ whole genome shotgun (WGS) entry which is preliminary data.</text>
</comment>
<protein>
    <submittedName>
        <fullName evidence="5">TetR family transcriptional regulator</fullName>
    </submittedName>
</protein>
<feature type="region of interest" description="Disordered" evidence="3">
    <location>
        <begin position="1"/>
        <end position="28"/>
    </location>
</feature>
<keyword evidence="1 2" id="KW-0238">DNA-binding</keyword>
<dbReference type="Gene3D" id="1.10.357.10">
    <property type="entry name" value="Tetracycline Repressor, domain 2"/>
    <property type="match status" value="1"/>
</dbReference>
<reference evidence="5 6" key="1">
    <citation type="submission" date="2016-11" db="EMBL/GenBank/DDBJ databases">
        <title>Whole genomes of Flavobacteriaceae.</title>
        <authorList>
            <person name="Stine C."/>
            <person name="Li C."/>
            <person name="Tadesse D."/>
        </authorList>
    </citation>
    <scope>NUCLEOTIDE SEQUENCE [LARGE SCALE GENOMIC DNA]</scope>
    <source>
        <strain evidence="5 6">DSM 18292</strain>
    </source>
</reference>
<name>A0A226HLD2_9FLAO</name>
<dbReference type="Pfam" id="PF00440">
    <property type="entry name" value="TetR_N"/>
    <property type="match status" value="1"/>
</dbReference>
<evidence type="ECO:0000256" key="1">
    <source>
        <dbReference type="ARBA" id="ARBA00023125"/>
    </source>
</evidence>
<dbReference type="SUPFAM" id="SSF46689">
    <property type="entry name" value="Homeodomain-like"/>
    <property type="match status" value="1"/>
</dbReference>
<dbReference type="OrthoDB" id="836882at2"/>
<dbReference type="RefSeq" id="WP_089048665.1">
    <property type="nucleotide sequence ID" value="NZ_FXTV01000002.1"/>
</dbReference>
<dbReference type="PROSITE" id="PS50977">
    <property type="entry name" value="HTH_TETR_2"/>
    <property type="match status" value="1"/>
</dbReference>
<dbReference type="Proteomes" id="UP000198345">
    <property type="component" value="Unassembled WGS sequence"/>
</dbReference>
<dbReference type="GO" id="GO:0003677">
    <property type="term" value="F:DNA binding"/>
    <property type="evidence" value="ECO:0007669"/>
    <property type="project" value="UniProtKB-UniRule"/>
</dbReference>
<evidence type="ECO:0000313" key="6">
    <source>
        <dbReference type="Proteomes" id="UP000198345"/>
    </source>
</evidence>
<keyword evidence="6" id="KW-1185">Reference proteome</keyword>
<sequence>MEKKKKSEDTEQVAVPKQRKVSSGPLRDKSRTMARMVEAVGKVIQKKGYTGLTAPNIALAAGVDKKLVWTYFGGIDNLIEVFLQSKDFLKTGAKPVIDDMLSNPNDVGAEEFNKLLQAQLTTLMKDRYLHKIIHWELGEDKKVLRVMAEKREEIGEGLLKLIDPQFTNTDVNIRAIAALLLGGVYFLTLHAKNNGSTICGININEEQGRIEIEKTIQSIVYNSFEKAKSQK</sequence>
<feature type="DNA-binding region" description="H-T-H motif" evidence="2">
    <location>
        <begin position="53"/>
        <end position="72"/>
    </location>
</feature>
<accession>A0A226HLD2</accession>
<evidence type="ECO:0000256" key="2">
    <source>
        <dbReference type="PROSITE-ProRule" id="PRU00335"/>
    </source>
</evidence>
<evidence type="ECO:0000256" key="3">
    <source>
        <dbReference type="SAM" id="MobiDB-lite"/>
    </source>
</evidence>
<dbReference type="InterPro" id="IPR009057">
    <property type="entry name" value="Homeodomain-like_sf"/>
</dbReference>
<organism evidence="5 6">
    <name type="scientific">Flavobacterium hercynium</name>
    <dbReference type="NCBI Taxonomy" id="387094"/>
    <lineage>
        <taxon>Bacteria</taxon>
        <taxon>Pseudomonadati</taxon>
        <taxon>Bacteroidota</taxon>
        <taxon>Flavobacteriia</taxon>
        <taxon>Flavobacteriales</taxon>
        <taxon>Flavobacteriaceae</taxon>
        <taxon>Flavobacterium</taxon>
    </lineage>
</organism>
<proteinExistence type="predicted"/>
<dbReference type="AlphaFoldDB" id="A0A226HLD2"/>
<evidence type="ECO:0000313" key="5">
    <source>
        <dbReference type="EMBL" id="OXA95005.1"/>
    </source>
</evidence>
<dbReference type="InterPro" id="IPR001647">
    <property type="entry name" value="HTH_TetR"/>
</dbReference>
<feature type="domain" description="HTH tetR-type" evidence="4">
    <location>
        <begin position="30"/>
        <end position="90"/>
    </location>
</feature>